<dbReference type="Pfam" id="PF10704">
    <property type="entry name" value="DUF2508"/>
    <property type="match status" value="1"/>
</dbReference>
<evidence type="ECO:0000313" key="2">
    <source>
        <dbReference type="Proteomes" id="UP000824073"/>
    </source>
</evidence>
<protein>
    <submittedName>
        <fullName evidence="1">YaaL family protein</fullName>
    </submittedName>
</protein>
<sequence length="79" mass="9348">MPLATKKRQKEPSPEQQQLLDEYYAVKLELDRARSVFEQVTDPDLISAVVYEINALQTRYSHLLIQLREQNVCNFRIVR</sequence>
<dbReference type="Proteomes" id="UP000824073">
    <property type="component" value="Unassembled WGS sequence"/>
</dbReference>
<organism evidence="1 2">
    <name type="scientific">Candidatus Ventrousia excrementavium</name>
    <dbReference type="NCBI Taxonomy" id="2840961"/>
    <lineage>
        <taxon>Bacteria</taxon>
        <taxon>Bacillati</taxon>
        <taxon>Bacillota</taxon>
        <taxon>Clostridia</taxon>
        <taxon>Eubacteriales</taxon>
        <taxon>Clostridiaceae</taxon>
        <taxon>Clostridiaceae incertae sedis</taxon>
        <taxon>Candidatus Ventrousia</taxon>
    </lineage>
</organism>
<accession>A0A9D1IUT7</accession>
<reference evidence="1" key="2">
    <citation type="journal article" date="2021" name="PeerJ">
        <title>Extensive microbial diversity within the chicken gut microbiome revealed by metagenomics and culture.</title>
        <authorList>
            <person name="Gilroy R."/>
            <person name="Ravi A."/>
            <person name="Getino M."/>
            <person name="Pursley I."/>
            <person name="Horton D.L."/>
            <person name="Alikhan N.F."/>
            <person name="Baker D."/>
            <person name="Gharbi K."/>
            <person name="Hall N."/>
            <person name="Watson M."/>
            <person name="Adriaenssens E.M."/>
            <person name="Foster-Nyarko E."/>
            <person name="Jarju S."/>
            <person name="Secka A."/>
            <person name="Antonio M."/>
            <person name="Oren A."/>
            <person name="Chaudhuri R.R."/>
            <person name="La Ragione R."/>
            <person name="Hildebrand F."/>
            <person name="Pallen M.J."/>
        </authorList>
    </citation>
    <scope>NUCLEOTIDE SEQUENCE</scope>
    <source>
        <strain evidence="1">CHK191-8634</strain>
    </source>
</reference>
<name>A0A9D1IUT7_9CLOT</name>
<dbReference type="AlphaFoldDB" id="A0A9D1IUT7"/>
<reference evidence="1" key="1">
    <citation type="submission" date="2020-10" db="EMBL/GenBank/DDBJ databases">
        <authorList>
            <person name="Gilroy R."/>
        </authorList>
    </citation>
    <scope>NUCLEOTIDE SEQUENCE</scope>
    <source>
        <strain evidence="1">CHK191-8634</strain>
    </source>
</reference>
<dbReference type="EMBL" id="DVMR01000051">
    <property type="protein sequence ID" value="HIU43943.1"/>
    <property type="molecule type" value="Genomic_DNA"/>
</dbReference>
<evidence type="ECO:0000313" key="1">
    <source>
        <dbReference type="EMBL" id="HIU43943.1"/>
    </source>
</evidence>
<dbReference type="InterPro" id="IPR019644">
    <property type="entry name" value="DUF2508"/>
</dbReference>
<comment type="caution">
    <text evidence="1">The sequence shown here is derived from an EMBL/GenBank/DDBJ whole genome shotgun (WGS) entry which is preliminary data.</text>
</comment>
<proteinExistence type="predicted"/>
<gene>
    <name evidence="1" type="ORF">IAB67_06575</name>
</gene>